<keyword evidence="7" id="KW-1185">Reference proteome</keyword>
<dbReference type="SMART" id="SM00154">
    <property type="entry name" value="ZnF_AN1"/>
    <property type="match status" value="2"/>
</dbReference>
<dbReference type="Gene3D" id="4.10.1110.10">
    <property type="entry name" value="AN1-like Zinc finger"/>
    <property type="match status" value="2"/>
</dbReference>
<comment type="caution">
    <text evidence="6">The sequence shown here is derived from an EMBL/GenBank/DDBJ whole genome shotgun (WGS) entry which is preliminary data.</text>
</comment>
<sequence length="265" mass="30002">MSKQATPVELIGEHCSLKGCNQLDFLPYLCENCGHTFCGQHRLPESHHCKPKTVTNTTTVSNKSNNTLASQPLPTCSKPNCRNISVTPCVQCSRSFCATHRNPEQHSCTKQEPEKSKKMNKPKTNILEKWVNKFQNHWKTTEKSKTATTVFHMKQKSKAIGNPEIPVEDRVYLYITVDTSLKDSPSLSLYYPQYMNMGQVLDKVCEMVGIINRNHENNARKLVFLDKSSHKVIASSSLLSDWKKPGMLSLTLTEQDSSPHMGYEK</sequence>
<dbReference type="EMBL" id="BQMJ01000022">
    <property type="protein sequence ID" value="GJQ11254.1"/>
    <property type="molecule type" value="Genomic_DNA"/>
</dbReference>
<dbReference type="GO" id="GO:0008270">
    <property type="term" value="F:zinc ion binding"/>
    <property type="evidence" value="ECO:0007669"/>
    <property type="project" value="UniProtKB-KW"/>
</dbReference>
<dbReference type="PANTHER" id="PTHR14677:SF20">
    <property type="entry name" value="ZINC FINGER AN1-TYPE CONTAINING 2A-RELATED"/>
    <property type="match status" value="1"/>
</dbReference>
<keyword evidence="1" id="KW-0479">Metal-binding</keyword>
<evidence type="ECO:0000259" key="5">
    <source>
        <dbReference type="PROSITE" id="PS51039"/>
    </source>
</evidence>
<proteinExistence type="predicted"/>
<accession>A0A9C7PW26</accession>
<evidence type="ECO:0000256" key="3">
    <source>
        <dbReference type="ARBA" id="ARBA00022833"/>
    </source>
</evidence>
<reference evidence="6" key="2">
    <citation type="submission" date="2022-01" db="EMBL/GenBank/DDBJ databases">
        <authorList>
            <person name="Hirooka S."/>
            <person name="Miyagishima S.Y."/>
        </authorList>
    </citation>
    <scope>NUCLEOTIDE SEQUENCE</scope>
    <source>
        <strain evidence="6">NBRC 102759</strain>
    </source>
</reference>
<protein>
    <recommendedName>
        <fullName evidence="5">AN1-type domain-containing protein</fullName>
    </recommendedName>
</protein>
<evidence type="ECO:0000313" key="7">
    <source>
        <dbReference type="Proteomes" id="UP001061958"/>
    </source>
</evidence>
<dbReference type="SUPFAM" id="SSF118310">
    <property type="entry name" value="AN1-like Zinc finger"/>
    <property type="match status" value="2"/>
</dbReference>
<dbReference type="AlphaFoldDB" id="A0A9C7PW26"/>
<evidence type="ECO:0000313" key="6">
    <source>
        <dbReference type="EMBL" id="GJQ11254.1"/>
    </source>
</evidence>
<feature type="domain" description="AN1-type" evidence="5">
    <location>
        <begin position="9"/>
        <end position="57"/>
    </location>
</feature>
<dbReference type="OrthoDB" id="431929at2759"/>
<gene>
    <name evidence="6" type="ORF">GpartN1_g3045.t1</name>
</gene>
<dbReference type="GO" id="GO:0005737">
    <property type="term" value="C:cytoplasm"/>
    <property type="evidence" value="ECO:0007669"/>
    <property type="project" value="TreeGrafter"/>
</dbReference>
<dbReference type="InterPro" id="IPR035896">
    <property type="entry name" value="AN1-like_Znf"/>
</dbReference>
<keyword evidence="3" id="KW-0862">Zinc</keyword>
<dbReference type="Proteomes" id="UP001061958">
    <property type="component" value="Unassembled WGS sequence"/>
</dbReference>
<dbReference type="PROSITE" id="PS51039">
    <property type="entry name" value="ZF_AN1"/>
    <property type="match status" value="1"/>
</dbReference>
<dbReference type="InterPro" id="IPR000058">
    <property type="entry name" value="Znf_AN1"/>
</dbReference>
<evidence type="ECO:0000256" key="4">
    <source>
        <dbReference type="PROSITE-ProRule" id="PRU00449"/>
    </source>
</evidence>
<dbReference type="Pfam" id="PF01428">
    <property type="entry name" value="zf-AN1"/>
    <property type="match status" value="2"/>
</dbReference>
<keyword evidence="2 4" id="KW-0863">Zinc-finger</keyword>
<reference evidence="6" key="1">
    <citation type="journal article" date="2022" name="Proc. Natl. Acad. Sci. U.S.A.">
        <title>Life cycle and functional genomics of the unicellular red alga Galdieria for elucidating algal and plant evolution and industrial use.</title>
        <authorList>
            <person name="Hirooka S."/>
            <person name="Itabashi T."/>
            <person name="Ichinose T.M."/>
            <person name="Onuma R."/>
            <person name="Fujiwara T."/>
            <person name="Yamashita S."/>
            <person name="Jong L.W."/>
            <person name="Tomita R."/>
            <person name="Iwane A.H."/>
            <person name="Miyagishima S.Y."/>
        </authorList>
    </citation>
    <scope>NUCLEOTIDE SEQUENCE</scope>
    <source>
        <strain evidence="6">NBRC 102759</strain>
    </source>
</reference>
<name>A0A9C7PW26_9RHOD</name>
<evidence type="ECO:0000256" key="1">
    <source>
        <dbReference type="ARBA" id="ARBA00022723"/>
    </source>
</evidence>
<dbReference type="PANTHER" id="PTHR14677">
    <property type="entry name" value="ARSENITE INDUCUBLE RNA ASSOCIATED PROTEIN AIP-1-RELATED"/>
    <property type="match status" value="1"/>
</dbReference>
<evidence type="ECO:0000256" key="2">
    <source>
        <dbReference type="ARBA" id="ARBA00022771"/>
    </source>
</evidence>
<organism evidence="6 7">
    <name type="scientific">Galdieria partita</name>
    <dbReference type="NCBI Taxonomy" id="83374"/>
    <lineage>
        <taxon>Eukaryota</taxon>
        <taxon>Rhodophyta</taxon>
        <taxon>Bangiophyceae</taxon>
        <taxon>Galdieriales</taxon>
        <taxon>Galdieriaceae</taxon>
        <taxon>Galdieria</taxon>
    </lineage>
</organism>